<feature type="transmembrane region" description="Helical" evidence="1">
    <location>
        <begin position="134"/>
        <end position="153"/>
    </location>
</feature>
<gene>
    <name evidence="2" type="ORF">HINF_LOCUS59998</name>
    <name evidence="3" type="ORF">HINF_LOCUS61859</name>
</gene>
<dbReference type="EMBL" id="CAXDID020000374">
    <property type="protein sequence ID" value="CAL6083719.1"/>
    <property type="molecule type" value="Genomic_DNA"/>
</dbReference>
<evidence type="ECO:0000256" key="1">
    <source>
        <dbReference type="SAM" id="Phobius"/>
    </source>
</evidence>
<accession>A0AA86RD08</accession>
<protein>
    <submittedName>
        <fullName evidence="2">Transmembrane domain-containing protein</fullName>
    </submittedName>
    <submittedName>
        <fullName evidence="3">Transmembrane_domain-containing protein</fullName>
    </submittedName>
</protein>
<feature type="transmembrane region" description="Helical" evidence="1">
    <location>
        <begin position="314"/>
        <end position="331"/>
    </location>
</feature>
<keyword evidence="1 2" id="KW-0812">Transmembrane</keyword>
<keyword evidence="4" id="KW-1185">Reference proteome</keyword>
<dbReference type="AlphaFoldDB" id="A0AA86RD08"/>
<reference evidence="2" key="1">
    <citation type="submission" date="2023-06" db="EMBL/GenBank/DDBJ databases">
        <authorList>
            <person name="Kurt Z."/>
        </authorList>
    </citation>
    <scope>NUCLEOTIDE SEQUENCE</scope>
</reference>
<organism evidence="2">
    <name type="scientific">Hexamita inflata</name>
    <dbReference type="NCBI Taxonomy" id="28002"/>
    <lineage>
        <taxon>Eukaryota</taxon>
        <taxon>Metamonada</taxon>
        <taxon>Diplomonadida</taxon>
        <taxon>Hexamitidae</taxon>
        <taxon>Hexamitinae</taxon>
        <taxon>Hexamita</taxon>
    </lineage>
</organism>
<keyword evidence="1" id="KW-1133">Transmembrane helix</keyword>
<sequence>MICTRPKFKLGTISRLGWFYIIVSTITGSAVGLTTKGMNEVPKTKLCETCEPTAFYHPYMQTLVMFVAEFCCVFPYLYQRRNQKTKYVPLDQVNSSSKKPFKWYHSFLFAVPVVCDLIGTILSNIGIYMCLVSVHSMIRTFNVVFVALFSLGFREFRRNFDLPQILGLVILMIGLFLTVLVSILRPESTAEDPLVGSLVTIASTLFQALFYISEEIFIRKLDVAAAAGVAFEGLWGTIFMCILMPVFCSIDDPFGDGKMENFKGWVHQLKQSSGLIVLQVFYFLMVLVFNLTGLETTKNTSSSVRTTFGTMRPIIIWIISFCCLWEVFDAIETPVKLIGFTIAIFGILTYNNILIIFPFAKEHNQETHQGKIKDSGIKLIETNAAEGQVDAWA</sequence>
<evidence type="ECO:0000313" key="3">
    <source>
        <dbReference type="EMBL" id="CAL6083719.1"/>
    </source>
</evidence>
<name>A0AA86RD08_9EUKA</name>
<comment type="caution">
    <text evidence="2">The sequence shown here is derived from an EMBL/GenBank/DDBJ whole genome shotgun (WGS) entry which is preliminary data.</text>
</comment>
<feature type="transmembrane region" description="Helical" evidence="1">
    <location>
        <begin position="195"/>
        <end position="212"/>
    </location>
</feature>
<feature type="transmembrane region" description="Helical" evidence="1">
    <location>
        <begin position="337"/>
        <end position="360"/>
    </location>
</feature>
<dbReference type="EMBL" id="CATOUU010001108">
    <property type="protein sequence ID" value="CAI9972353.1"/>
    <property type="molecule type" value="Genomic_DNA"/>
</dbReference>
<feature type="transmembrane region" description="Helical" evidence="1">
    <location>
        <begin position="224"/>
        <end position="247"/>
    </location>
</feature>
<dbReference type="PANTHER" id="PTHR13146:SF0">
    <property type="entry name" value="SOLUTE CARRIER FAMILY 35 MEMBER F6"/>
    <property type="match status" value="1"/>
</dbReference>
<dbReference type="GO" id="GO:0016020">
    <property type="term" value="C:membrane"/>
    <property type="evidence" value="ECO:0007669"/>
    <property type="project" value="TreeGrafter"/>
</dbReference>
<feature type="transmembrane region" description="Helical" evidence="1">
    <location>
        <begin position="12"/>
        <end position="33"/>
    </location>
</feature>
<feature type="transmembrane region" description="Helical" evidence="1">
    <location>
        <begin position="59"/>
        <end position="78"/>
    </location>
</feature>
<evidence type="ECO:0000313" key="4">
    <source>
        <dbReference type="Proteomes" id="UP001642409"/>
    </source>
</evidence>
<dbReference type="PANTHER" id="PTHR13146">
    <property type="match status" value="1"/>
</dbReference>
<keyword evidence="1" id="KW-0472">Membrane</keyword>
<dbReference type="Proteomes" id="UP001642409">
    <property type="component" value="Unassembled WGS sequence"/>
</dbReference>
<evidence type="ECO:0000313" key="2">
    <source>
        <dbReference type="EMBL" id="CAI9972353.1"/>
    </source>
</evidence>
<proteinExistence type="predicted"/>
<feature type="transmembrane region" description="Helical" evidence="1">
    <location>
        <begin position="275"/>
        <end position="294"/>
    </location>
</feature>
<reference evidence="3 4" key="2">
    <citation type="submission" date="2024-07" db="EMBL/GenBank/DDBJ databases">
        <authorList>
            <person name="Akdeniz Z."/>
        </authorList>
    </citation>
    <scope>NUCLEOTIDE SEQUENCE [LARGE SCALE GENOMIC DNA]</scope>
</reference>
<feature type="transmembrane region" description="Helical" evidence="1">
    <location>
        <begin position="165"/>
        <end position="183"/>
    </location>
</feature>
<feature type="transmembrane region" description="Helical" evidence="1">
    <location>
        <begin position="107"/>
        <end position="128"/>
    </location>
</feature>